<organism evidence="1 2">
    <name type="scientific">Alteromonas marina</name>
    <dbReference type="NCBI Taxonomy" id="203795"/>
    <lineage>
        <taxon>Bacteria</taxon>
        <taxon>Pseudomonadati</taxon>
        <taxon>Pseudomonadota</taxon>
        <taxon>Gammaproteobacteria</taxon>
        <taxon>Alteromonadales</taxon>
        <taxon>Alteromonadaceae</taxon>
        <taxon>Alteromonas/Salinimonas group</taxon>
        <taxon>Alteromonas</taxon>
    </lineage>
</organism>
<evidence type="ECO:0000313" key="2">
    <source>
        <dbReference type="Proteomes" id="UP000031197"/>
    </source>
</evidence>
<sequence>MQNIAGQSNSANTLSPLISDWESSAFEVSDDDIDDGISLVDITSGLEKYRFSAGKTIDAKAFTRQRDNIIRGPPSFT</sequence>
<proteinExistence type="predicted"/>
<dbReference type="OrthoDB" id="6332982at2"/>
<protein>
    <submittedName>
        <fullName evidence="1">Uncharacterized protein</fullName>
    </submittedName>
</protein>
<keyword evidence="2" id="KW-1185">Reference proteome</keyword>
<reference evidence="1 2" key="1">
    <citation type="submission" date="2014-12" db="EMBL/GenBank/DDBJ databases">
        <title>Genome sequencing of Alteromonas marina AD001.</title>
        <authorList>
            <person name="Adrian T.G.S."/>
            <person name="Chan K.G."/>
        </authorList>
    </citation>
    <scope>NUCLEOTIDE SEQUENCE [LARGE SCALE GENOMIC DNA]</scope>
    <source>
        <strain evidence="1 2">AD001</strain>
    </source>
</reference>
<gene>
    <name evidence="1" type="ORF">RJ41_13375</name>
</gene>
<evidence type="ECO:0000313" key="1">
    <source>
        <dbReference type="EMBL" id="KHT50764.1"/>
    </source>
</evidence>
<dbReference type="EMBL" id="JWLW01000023">
    <property type="protein sequence ID" value="KHT50764.1"/>
    <property type="molecule type" value="Genomic_DNA"/>
</dbReference>
<dbReference type="Proteomes" id="UP000031197">
    <property type="component" value="Unassembled WGS sequence"/>
</dbReference>
<dbReference type="RefSeq" id="WP_039221646.1">
    <property type="nucleotide sequence ID" value="NZ_JWLW01000023.1"/>
</dbReference>
<name>A0A0B3Y3V8_9ALTE</name>
<dbReference type="AlphaFoldDB" id="A0A0B3Y3V8"/>
<comment type="caution">
    <text evidence="1">The sequence shown here is derived from an EMBL/GenBank/DDBJ whole genome shotgun (WGS) entry which is preliminary data.</text>
</comment>
<accession>A0A0B3Y3V8</accession>